<evidence type="ECO:0000313" key="1">
    <source>
        <dbReference type="EMBL" id="TNN60489.1"/>
    </source>
</evidence>
<dbReference type="Proteomes" id="UP000314294">
    <property type="component" value="Unassembled WGS sequence"/>
</dbReference>
<name>A0A4Z2H409_9TELE</name>
<sequence>MSYDDEAFSMSSALLDLLEIPAPSAPKDQRGILGREGFLESRASDLTGWMASRGQTGFQGNSAKSDLL</sequence>
<protein>
    <submittedName>
        <fullName evidence="1">Uncharacterized protein</fullName>
    </submittedName>
</protein>
<evidence type="ECO:0000313" key="2">
    <source>
        <dbReference type="Proteomes" id="UP000314294"/>
    </source>
</evidence>
<dbReference type="EMBL" id="SRLO01000333">
    <property type="protein sequence ID" value="TNN60489.1"/>
    <property type="molecule type" value="Genomic_DNA"/>
</dbReference>
<proteinExistence type="predicted"/>
<dbReference type="AlphaFoldDB" id="A0A4Z2H409"/>
<gene>
    <name evidence="1" type="ORF">EYF80_029340</name>
</gene>
<reference evidence="1 2" key="1">
    <citation type="submission" date="2019-03" db="EMBL/GenBank/DDBJ databases">
        <title>First draft genome of Liparis tanakae, snailfish: a comprehensive survey of snailfish specific genes.</title>
        <authorList>
            <person name="Kim W."/>
            <person name="Song I."/>
            <person name="Jeong J.-H."/>
            <person name="Kim D."/>
            <person name="Kim S."/>
            <person name="Ryu S."/>
            <person name="Song J.Y."/>
            <person name="Lee S.K."/>
        </authorList>
    </citation>
    <scope>NUCLEOTIDE SEQUENCE [LARGE SCALE GENOMIC DNA]</scope>
    <source>
        <tissue evidence="1">Muscle</tissue>
    </source>
</reference>
<keyword evidence="2" id="KW-1185">Reference proteome</keyword>
<organism evidence="1 2">
    <name type="scientific">Liparis tanakae</name>
    <name type="common">Tanaka's snailfish</name>
    <dbReference type="NCBI Taxonomy" id="230148"/>
    <lineage>
        <taxon>Eukaryota</taxon>
        <taxon>Metazoa</taxon>
        <taxon>Chordata</taxon>
        <taxon>Craniata</taxon>
        <taxon>Vertebrata</taxon>
        <taxon>Euteleostomi</taxon>
        <taxon>Actinopterygii</taxon>
        <taxon>Neopterygii</taxon>
        <taxon>Teleostei</taxon>
        <taxon>Neoteleostei</taxon>
        <taxon>Acanthomorphata</taxon>
        <taxon>Eupercaria</taxon>
        <taxon>Perciformes</taxon>
        <taxon>Cottioidei</taxon>
        <taxon>Cottales</taxon>
        <taxon>Liparidae</taxon>
        <taxon>Liparis</taxon>
    </lineage>
</organism>
<comment type="caution">
    <text evidence="1">The sequence shown here is derived from an EMBL/GenBank/DDBJ whole genome shotgun (WGS) entry which is preliminary data.</text>
</comment>
<accession>A0A4Z2H409</accession>